<evidence type="ECO:0000313" key="4">
    <source>
        <dbReference type="Proteomes" id="UP000249082"/>
    </source>
</evidence>
<dbReference type="InterPro" id="IPR042171">
    <property type="entry name" value="Acyl-CoA_hotdog"/>
</dbReference>
<organism evidence="3 4">
    <name type="scientific">Novosphingobium pentaromativorans</name>
    <dbReference type="NCBI Taxonomy" id="205844"/>
    <lineage>
        <taxon>Bacteria</taxon>
        <taxon>Pseudomonadati</taxon>
        <taxon>Pseudomonadota</taxon>
        <taxon>Alphaproteobacteria</taxon>
        <taxon>Sphingomonadales</taxon>
        <taxon>Sphingomonadaceae</taxon>
        <taxon>Novosphingobium</taxon>
    </lineage>
</organism>
<evidence type="ECO:0000313" key="3">
    <source>
        <dbReference type="EMBL" id="PZQ56186.1"/>
    </source>
</evidence>
<name>A0A2W5NRY7_9SPHN</name>
<evidence type="ECO:0000259" key="2">
    <source>
        <dbReference type="Pfam" id="PF20789"/>
    </source>
</evidence>
<accession>A0A2W5NRY7</accession>
<dbReference type="InterPro" id="IPR049449">
    <property type="entry name" value="TesB_ACOT8-like_N"/>
</dbReference>
<comment type="caution">
    <text evidence="3">The sequence shown here is derived from an EMBL/GenBank/DDBJ whole genome shotgun (WGS) entry which is preliminary data.</text>
</comment>
<dbReference type="EMBL" id="QFPX01000004">
    <property type="protein sequence ID" value="PZQ56186.1"/>
    <property type="molecule type" value="Genomic_DNA"/>
</dbReference>
<dbReference type="Gene3D" id="2.40.160.210">
    <property type="entry name" value="Acyl-CoA thioesterase, double hotdog domain"/>
    <property type="match status" value="1"/>
</dbReference>
<dbReference type="Proteomes" id="UP000249082">
    <property type="component" value="Unassembled WGS sequence"/>
</dbReference>
<gene>
    <name evidence="3" type="ORF">DI555_06060</name>
</gene>
<feature type="domain" description="Acyl-CoA thioesterase-like C-terminal" evidence="2">
    <location>
        <begin position="130"/>
        <end position="258"/>
    </location>
</feature>
<reference evidence="3 4" key="1">
    <citation type="submission" date="2017-08" db="EMBL/GenBank/DDBJ databases">
        <title>Infants hospitalized years apart are colonized by the same room-sourced microbial strains.</title>
        <authorList>
            <person name="Brooks B."/>
            <person name="Olm M.R."/>
            <person name="Firek B.A."/>
            <person name="Baker R."/>
            <person name="Thomas B.C."/>
            <person name="Morowitz M.J."/>
            <person name="Banfield J.F."/>
        </authorList>
    </citation>
    <scope>NUCLEOTIDE SEQUENCE [LARGE SCALE GENOMIC DNA]</scope>
    <source>
        <strain evidence="3">S2_005_002_R2_33</strain>
    </source>
</reference>
<dbReference type="Pfam" id="PF20789">
    <property type="entry name" value="4HBT_3C"/>
    <property type="match status" value="1"/>
</dbReference>
<evidence type="ECO:0000259" key="1">
    <source>
        <dbReference type="Pfam" id="PF13622"/>
    </source>
</evidence>
<proteinExistence type="predicted"/>
<dbReference type="InterPro" id="IPR029069">
    <property type="entry name" value="HotDog_dom_sf"/>
</dbReference>
<dbReference type="SUPFAM" id="SSF54637">
    <property type="entry name" value="Thioesterase/thiol ester dehydrase-isomerase"/>
    <property type="match status" value="2"/>
</dbReference>
<dbReference type="InterPro" id="IPR049450">
    <property type="entry name" value="ACOT8-like_C"/>
</dbReference>
<sequence length="260" mass="27976">MTGFAALLAAAEEIEGGFAFEITEEWLQGRTAYGGLTSALSLAAAQRVDPELPPLRSGQFAMIAPLAGCVEARARIVRKGRNATWVAAELSNEKGAGFSASFVFMRQIESTADIAGYPMPEGVSPVADARPVPMEVAPEFLKRNFDARFALPKSELGEADLCWWVRLKAREGLDPALEAVLVGDALPTAVLPLLGFRVPISSMHWHVNMLEPAPTTEDGWWLLRSTSEFARHGGASEQILQWNAAGRPVIAGMQSVAVFG</sequence>
<dbReference type="AlphaFoldDB" id="A0A2W5NRY7"/>
<feature type="domain" description="Acyl-CoA thioesterase-like N-terminal HotDog" evidence="1">
    <location>
        <begin position="23"/>
        <end position="105"/>
    </location>
</feature>
<dbReference type="Pfam" id="PF13622">
    <property type="entry name" value="4HBT_3"/>
    <property type="match status" value="1"/>
</dbReference>
<protein>
    <submittedName>
        <fullName evidence="3">Thioesterase family protein</fullName>
    </submittedName>
</protein>